<reference evidence="1" key="1">
    <citation type="submission" date="2024-09" db="EMBL/GenBank/DDBJ databases">
        <title>Black Yeasts Isolated from many extreme environments.</title>
        <authorList>
            <person name="Coleine C."/>
            <person name="Stajich J.E."/>
            <person name="Selbmann L."/>
        </authorList>
    </citation>
    <scope>NUCLEOTIDE SEQUENCE</scope>
    <source>
        <strain evidence="1">CCFEE 5737</strain>
    </source>
</reference>
<name>A0ACC3DEV5_9PEZI</name>
<dbReference type="EMBL" id="JAWDJW010005761">
    <property type="protein sequence ID" value="KAK3066663.1"/>
    <property type="molecule type" value="Genomic_DNA"/>
</dbReference>
<feature type="non-terminal residue" evidence="1">
    <location>
        <position position="1"/>
    </location>
</feature>
<organism evidence="1 2">
    <name type="scientific">Coniosporium uncinatum</name>
    <dbReference type="NCBI Taxonomy" id="93489"/>
    <lineage>
        <taxon>Eukaryota</taxon>
        <taxon>Fungi</taxon>
        <taxon>Dikarya</taxon>
        <taxon>Ascomycota</taxon>
        <taxon>Pezizomycotina</taxon>
        <taxon>Dothideomycetes</taxon>
        <taxon>Dothideomycetes incertae sedis</taxon>
        <taxon>Coniosporium</taxon>
    </lineage>
</organism>
<proteinExistence type="predicted"/>
<keyword evidence="2" id="KW-1185">Reference proteome</keyword>
<evidence type="ECO:0000313" key="1">
    <source>
        <dbReference type="EMBL" id="KAK3066663.1"/>
    </source>
</evidence>
<gene>
    <name evidence="1" type="ORF">LTS18_001571</name>
</gene>
<dbReference type="Proteomes" id="UP001186974">
    <property type="component" value="Unassembled WGS sequence"/>
</dbReference>
<sequence>AKYWCGTHDEIKTGRGLITWFLKRKIHTVEEALREEGKRLKEKGEKGVVGILEDTKFQDIGNGQSRVLE</sequence>
<comment type="caution">
    <text evidence="1">The sequence shown here is derived from an EMBL/GenBank/DDBJ whole genome shotgun (WGS) entry which is preliminary data.</text>
</comment>
<accession>A0ACC3DEV5</accession>
<protein>
    <submittedName>
        <fullName evidence="1">Uncharacterized protein</fullName>
    </submittedName>
</protein>
<evidence type="ECO:0000313" key="2">
    <source>
        <dbReference type="Proteomes" id="UP001186974"/>
    </source>
</evidence>